<gene>
    <name evidence="2" type="ORF">HanXRQr2_Chr08g0340691</name>
</gene>
<sequence>MKFPLQCFSKIITGTTGLLTASDSGQDGVGGRDRSQEGRPSLDVYIGRANEFLLKTL</sequence>
<feature type="region of interest" description="Disordered" evidence="1">
    <location>
        <begin position="19"/>
        <end position="40"/>
    </location>
</feature>
<keyword evidence="3" id="KW-1185">Reference proteome</keyword>
<proteinExistence type="predicted"/>
<protein>
    <submittedName>
        <fullName evidence="2">Uncharacterized protein</fullName>
    </submittedName>
</protein>
<dbReference type="Gramene" id="mRNA:HanXRQr2_Chr08g0340691">
    <property type="protein sequence ID" value="CDS:HanXRQr2_Chr08g0340691.1"/>
    <property type="gene ID" value="HanXRQr2_Chr08g0340691"/>
</dbReference>
<organism evidence="2 3">
    <name type="scientific">Helianthus annuus</name>
    <name type="common">Common sunflower</name>
    <dbReference type="NCBI Taxonomy" id="4232"/>
    <lineage>
        <taxon>Eukaryota</taxon>
        <taxon>Viridiplantae</taxon>
        <taxon>Streptophyta</taxon>
        <taxon>Embryophyta</taxon>
        <taxon>Tracheophyta</taxon>
        <taxon>Spermatophyta</taxon>
        <taxon>Magnoliopsida</taxon>
        <taxon>eudicotyledons</taxon>
        <taxon>Gunneridae</taxon>
        <taxon>Pentapetalae</taxon>
        <taxon>asterids</taxon>
        <taxon>campanulids</taxon>
        <taxon>Asterales</taxon>
        <taxon>Asteraceae</taxon>
        <taxon>Asteroideae</taxon>
        <taxon>Heliantheae alliance</taxon>
        <taxon>Heliantheae</taxon>
        <taxon>Helianthus</taxon>
    </lineage>
</organism>
<evidence type="ECO:0000313" key="2">
    <source>
        <dbReference type="EMBL" id="KAF5795524.1"/>
    </source>
</evidence>
<evidence type="ECO:0000313" key="3">
    <source>
        <dbReference type="Proteomes" id="UP000215914"/>
    </source>
</evidence>
<dbReference type="Proteomes" id="UP000215914">
    <property type="component" value="Unassembled WGS sequence"/>
</dbReference>
<accession>A0A9K3IFV8</accession>
<name>A0A9K3IFV8_HELAN</name>
<evidence type="ECO:0000256" key="1">
    <source>
        <dbReference type="SAM" id="MobiDB-lite"/>
    </source>
</evidence>
<dbReference type="AlphaFoldDB" id="A0A9K3IFV8"/>
<comment type="caution">
    <text evidence="2">The sequence shown here is derived from an EMBL/GenBank/DDBJ whole genome shotgun (WGS) entry which is preliminary data.</text>
</comment>
<reference evidence="2" key="1">
    <citation type="journal article" date="2017" name="Nature">
        <title>The sunflower genome provides insights into oil metabolism, flowering and Asterid evolution.</title>
        <authorList>
            <person name="Badouin H."/>
            <person name="Gouzy J."/>
            <person name="Grassa C.J."/>
            <person name="Murat F."/>
            <person name="Staton S.E."/>
            <person name="Cottret L."/>
            <person name="Lelandais-Briere C."/>
            <person name="Owens G.L."/>
            <person name="Carrere S."/>
            <person name="Mayjonade B."/>
            <person name="Legrand L."/>
            <person name="Gill N."/>
            <person name="Kane N.C."/>
            <person name="Bowers J.E."/>
            <person name="Hubner S."/>
            <person name="Bellec A."/>
            <person name="Berard A."/>
            <person name="Berges H."/>
            <person name="Blanchet N."/>
            <person name="Boniface M.C."/>
            <person name="Brunel D."/>
            <person name="Catrice O."/>
            <person name="Chaidir N."/>
            <person name="Claudel C."/>
            <person name="Donnadieu C."/>
            <person name="Faraut T."/>
            <person name="Fievet G."/>
            <person name="Helmstetter N."/>
            <person name="King M."/>
            <person name="Knapp S.J."/>
            <person name="Lai Z."/>
            <person name="Le Paslier M.C."/>
            <person name="Lippi Y."/>
            <person name="Lorenzon L."/>
            <person name="Mandel J.R."/>
            <person name="Marage G."/>
            <person name="Marchand G."/>
            <person name="Marquand E."/>
            <person name="Bret-Mestries E."/>
            <person name="Morien E."/>
            <person name="Nambeesan S."/>
            <person name="Nguyen T."/>
            <person name="Pegot-Espagnet P."/>
            <person name="Pouilly N."/>
            <person name="Raftis F."/>
            <person name="Sallet E."/>
            <person name="Schiex T."/>
            <person name="Thomas J."/>
            <person name="Vandecasteele C."/>
            <person name="Vares D."/>
            <person name="Vear F."/>
            <person name="Vautrin S."/>
            <person name="Crespi M."/>
            <person name="Mangin B."/>
            <person name="Burke J.M."/>
            <person name="Salse J."/>
            <person name="Munos S."/>
            <person name="Vincourt P."/>
            <person name="Rieseberg L.H."/>
            <person name="Langlade N.B."/>
        </authorList>
    </citation>
    <scope>NUCLEOTIDE SEQUENCE</scope>
    <source>
        <tissue evidence="2">Leaves</tissue>
    </source>
</reference>
<reference evidence="2" key="2">
    <citation type="submission" date="2020-06" db="EMBL/GenBank/DDBJ databases">
        <title>Helianthus annuus Genome sequencing and assembly Release 2.</title>
        <authorList>
            <person name="Gouzy J."/>
            <person name="Langlade N."/>
            <person name="Munos S."/>
        </authorList>
    </citation>
    <scope>NUCLEOTIDE SEQUENCE</scope>
    <source>
        <tissue evidence="2">Leaves</tissue>
    </source>
</reference>
<dbReference type="EMBL" id="MNCJ02000323">
    <property type="protein sequence ID" value="KAF5795524.1"/>
    <property type="molecule type" value="Genomic_DNA"/>
</dbReference>